<dbReference type="Proteomes" id="UP000325763">
    <property type="component" value="Chromosome"/>
</dbReference>
<reference evidence="2 4" key="2">
    <citation type="journal article" date="2016" name="Appl. Microbiol. Biotechnol.">
        <title>Exploiting the genome sequence of Streptomyces nodosus for enhanced antibiotic production.</title>
        <authorList>
            <person name="Sweeney P."/>
            <person name="Murphy C.D."/>
            <person name="Caffrey P."/>
        </authorList>
    </citation>
    <scope>NUCLEOTIDE SEQUENCE [LARGE SCALE GENOMIC DNA]</scope>
    <source>
        <strain evidence="2 4">ATCC 14899</strain>
    </source>
</reference>
<dbReference type="InterPro" id="IPR018958">
    <property type="entry name" value="Knr4/Smi1-like_dom"/>
</dbReference>
<dbReference type="EMBL" id="CP009313">
    <property type="protein sequence ID" value="AJE40860.1"/>
    <property type="molecule type" value="Genomic_DNA"/>
</dbReference>
<evidence type="ECO:0000313" key="4">
    <source>
        <dbReference type="Proteomes" id="UP000031526"/>
    </source>
</evidence>
<dbReference type="InterPro" id="IPR037883">
    <property type="entry name" value="Knr4/Smi1-like_sf"/>
</dbReference>
<dbReference type="OrthoDB" id="3466111at2"/>
<dbReference type="Proteomes" id="UP000031526">
    <property type="component" value="Chromosome"/>
</dbReference>
<dbReference type="PANTHER" id="PTHR47432:SF1">
    <property type="entry name" value="CELL WALL ASSEMBLY REGULATOR SMI1"/>
    <property type="match status" value="1"/>
</dbReference>
<dbReference type="HOGENOM" id="CLU_085722_0_1_11"/>
<evidence type="ECO:0000313" key="2">
    <source>
        <dbReference type="EMBL" id="AJE40860.1"/>
    </source>
</evidence>
<reference evidence="3 5" key="3">
    <citation type="submission" date="2017-09" db="EMBL/GenBank/DDBJ databases">
        <title>Streptomyces genome completion.</title>
        <authorList>
            <person name="Lee N."/>
            <person name="Cho B.-K."/>
        </authorList>
    </citation>
    <scope>NUCLEOTIDE SEQUENCE [LARGE SCALE GENOMIC DNA]</scope>
    <source>
        <strain evidence="3 5">ATCC 14899</strain>
    </source>
</reference>
<organism evidence="2 4">
    <name type="scientific">Streptomyces nodosus</name>
    <dbReference type="NCBI Taxonomy" id="40318"/>
    <lineage>
        <taxon>Bacteria</taxon>
        <taxon>Bacillati</taxon>
        <taxon>Actinomycetota</taxon>
        <taxon>Actinomycetes</taxon>
        <taxon>Kitasatosporales</taxon>
        <taxon>Streptomycetaceae</taxon>
        <taxon>Streptomyces</taxon>
    </lineage>
</organism>
<dbReference type="Pfam" id="PF09346">
    <property type="entry name" value="SMI1_KNR4"/>
    <property type="match status" value="1"/>
</dbReference>
<dbReference type="PANTHER" id="PTHR47432">
    <property type="entry name" value="CELL WALL ASSEMBLY REGULATOR SMI1"/>
    <property type="match status" value="1"/>
</dbReference>
<accession>A0A0B5DI47</accession>
<dbReference type="SMART" id="SM00860">
    <property type="entry name" value="SMI1_KNR4"/>
    <property type="match status" value="1"/>
</dbReference>
<dbReference type="InterPro" id="IPR051873">
    <property type="entry name" value="KNR4/SMI1_regulator"/>
</dbReference>
<protein>
    <submittedName>
        <fullName evidence="2">Molybdenum cofactor biosysnthesis protein MoeA</fullName>
    </submittedName>
</protein>
<gene>
    <name evidence="3" type="ORF">CP978_13280</name>
    <name evidence="2" type="ORF">SNOD_12975</name>
</gene>
<dbReference type="KEGG" id="snq:CP978_13280"/>
<evidence type="ECO:0000313" key="3">
    <source>
        <dbReference type="EMBL" id="QEV43250.1"/>
    </source>
</evidence>
<keyword evidence="4" id="KW-1185">Reference proteome</keyword>
<feature type="domain" description="Knr4/Smi1-like" evidence="1">
    <location>
        <begin position="26"/>
        <end position="174"/>
    </location>
</feature>
<evidence type="ECO:0000313" key="5">
    <source>
        <dbReference type="Proteomes" id="UP000325763"/>
    </source>
</evidence>
<proteinExistence type="predicted"/>
<dbReference type="GO" id="GO:0043332">
    <property type="term" value="C:mating projection tip"/>
    <property type="evidence" value="ECO:0007669"/>
    <property type="project" value="TreeGrafter"/>
</dbReference>
<dbReference type="EMBL" id="CP023747">
    <property type="protein sequence ID" value="QEV43250.1"/>
    <property type="molecule type" value="Genomic_DNA"/>
</dbReference>
<dbReference type="AlphaFoldDB" id="A0A0B5DI47"/>
<name>A0A0B5DI47_9ACTN</name>
<reference evidence="4" key="1">
    <citation type="submission" date="2014-09" db="EMBL/GenBank/DDBJ databases">
        <title>Sequence of the Streptomyces nodosus genome.</title>
        <authorList>
            <person name="Sweeney P."/>
            <person name="Stephens N."/>
            <person name="Murphy C."/>
            <person name="Caffrey P."/>
        </authorList>
    </citation>
    <scope>NUCLEOTIDE SEQUENCE [LARGE SCALE GENOMIC DNA]</scope>
    <source>
        <strain evidence="4">ATCC 14899</strain>
    </source>
</reference>
<sequence>MRSAWGRIVHWLEANAPASAQALCGPATDGDIASLHEALGLDVPDALEALLRMNNGSTAKDTKQVLSSGRVLPVRHPDAALFPAGMVLLGCAEIAEQYAKWRRSEEEHGIEGYWGASWVPVVQDFEGQYYGFAVDASGASSGFPVLEYGEGSLPGEASPSLGTLLDTFADALQRGRWDGWPARVERGSLRWGEE</sequence>
<evidence type="ECO:0000259" key="1">
    <source>
        <dbReference type="SMART" id="SM00860"/>
    </source>
</evidence>
<dbReference type="SUPFAM" id="SSF160631">
    <property type="entry name" value="SMI1/KNR4-like"/>
    <property type="match status" value="1"/>
</dbReference>